<feature type="compositionally biased region" description="Basic residues" evidence="8">
    <location>
        <begin position="327"/>
        <end position="336"/>
    </location>
</feature>
<evidence type="ECO:0000256" key="5">
    <source>
        <dbReference type="ARBA" id="ARBA00023242"/>
    </source>
</evidence>
<dbReference type="GO" id="GO:0007399">
    <property type="term" value="P:nervous system development"/>
    <property type="evidence" value="ECO:0007669"/>
    <property type="project" value="UniProtKB-ARBA"/>
</dbReference>
<evidence type="ECO:0000256" key="1">
    <source>
        <dbReference type="ARBA" id="ARBA00004123"/>
    </source>
</evidence>
<dbReference type="STRING" id="35570.A0A1I8PJ55"/>
<dbReference type="PROSITE" id="PS00027">
    <property type="entry name" value="HOMEOBOX_1"/>
    <property type="match status" value="1"/>
</dbReference>
<dbReference type="GO" id="GO:0030855">
    <property type="term" value="P:epithelial cell differentiation"/>
    <property type="evidence" value="ECO:0007669"/>
    <property type="project" value="UniProtKB-ARBA"/>
</dbReference>
<name>A0A1I8PJ55_STOCA</name>
<dbReference type="SUPFAM" id="SSF46689">
    <property type="entry name" value="Homeodomain-like"/>
    <property type="match status" value="1"/>
</dbReference>
<dbReference type="GO" id="GO:0048565">
    <property type="term" value="P:digestive tract development"/>
    <property type="evidence" value="ECO:0007669"/>
    <property type="project" value="UniProtKB-ARBA"/>
</dbReference>
<reference evidence="10" key="1">
    <citation type="submission" date="2020-05" db="UniProtKB">
        <authorList>
            <consortium name="EnsemblMetazoa"/>
        </authorList>
    </citation>
    <scope>IDENTIFICATION</scope>
    <source>
        <strain evidence="10">USDA</strain>
    </source>
</reference>
<dbReference type="PANTHER" id="PTHR24340:SF41">
    <property type="entry name" value="MUSCLE-SPECIFIC HOMEOBOX PROTEIN TINMAN-RELATED"/>
    <property type="match status" value="1"/>
</dbReference>
<dbReference type="Gene3D" id="1.10.10.60">
    <property type="entry name" value="Homeodomain-like"/>
    <property type="match status" value="1"/>
</dbReference>
<dbReference type="OrthoDB" id="6159439at2759"/>
<comment type="subcellular location">
    <subcellularLocation>
        <location evidence="1 6 7">Nucleus</location>
    </subcellularLocation>
</comment>
<dbReference type="InterPro" id="IPR009057">
    <property type="entry name" value="Homeodomain-like_sf"/>
</dbReference>
<sequence>MLQHQQQTSQVAQGYYDYNQPSPGSITNADSLNNTPFSVKDILNMVNQNEDYESYGTMESPLQANSGYSNDYDTRGYDPAHTLSPMVPHGHHLPPASSGHSPAQFYPSYQDYNTTPLITHAPHTHQTAATAVAAIAASSTHHHQSYQGYNTAAVAAAAAAHQYYVPPTATYQPPGYPAAQNAQSIYHQYPGYGAEPFTSHNGTQNLSTSLPPHMAHIDLTQSNSVKSEYVPTPYVTPSPTLDLNSSTEVDLNTPSSGQKKSPVNPAPTSLHSLMETANNSNSLRNISAGLTGGPLYDQASLVARTADLSRKKDISQVTSSKSELRKNGKPRSKRKPRVLFSQAQVLELECRFRMKKYLTGAEREAIAQKLNLSPTQVKIWFQNRRYKSKRGEIEEPASLKHKVAELPPQNISMWGHAAQAANHLMQQTTAHHAHPHHLVQHPM</sequence>
<feature type="region of interest" description="Disordered" evidence="8">
    <location>
        <begin position="309"/>
        <end position="336"/>
    </location>
</feature>
<gene>
    <name evidence="10" type="primary">106083503</name>
</gene>
<keyword evidence="4 6" id="KW-0371">Homeobox</keyword>
<dbReference type="GO" id="GO:0055007">
    <property type="term" value="P:cardiac muscle cell differentiation"/>
    <property type="evidence" value="ECO:0007669"/>
    <property type="project" value="UniProtKB-ARBA"/>
</dbReference>
<keyword evidence="3 6" id="KW-0238">DNA-binding</keyword>
<keyword evidence="11" id="KW-1185">Reference proteome</keyword>
<evidence type="ECO:0000256" key="3">
    <source>
        <dbReference type="ARBA" id="ARBA00023125"/>
    </source>
</evidence>
<proteinExistence type="predicted"/>
<keyword evidence="2" id="KW-0217">Developmental protein</keyword>
<evidence type="ECO:0000313" key="10">
    <source>
        <dbReference type="EnsemblMetazoa" id="SCAU008589-PA"/>
    </source>
</evidence>
<feature type="DNA-binding region" description="Homeobox" evidence="6">
    <location>
        <begin position="333"/>
        <end position="392"/>
    </location>
</feature>
<dbReference type="AlphaFoldDB" id="A0A1I8PJ55"/>
<dbReference type="InterPro" id="IPR001356">
    <property type="entry name" value="HD"/>
</dbReference>
<feature type="compositionally biased region" description="Low complexity" evidence="8">
    <location>
        <begin position="230"/>
        <end position="240"/>
    </location>
</feature>
<evidence type="ECO:0000256" key="2">
    <source>
        <dbReference type="ARBA" id="ARBA00022473"/>
    </source>
</evidence>
<dbReference type="SMART" id="SM00389">
    <property type="entry name" value="HOX"/>
    <property type="match status" value="1"/>
</dbReference>
<feature type="domain" description="Homeobox" evidence="9">
    <location>
        <begin position="331"/>
        <end position="391"/>
    </location>
</feature>
<organism evidence="10 11">
    <name type="scientific">Stomoxys calcitrans</name>
    <name type="common">Stable fly</name>
    <name type="synonym">Conops calcitrans</name>
    <dbReference type="NCBI Taxonomy" id="35570"/>
    <lineage>
        <taxon>Eukaryota</taxon>
        <taxon>Metazoa</taxon>
        <taxon>Ecdysozoa</taxon>
        <taxon>Arthropoda</taxon>
        <taxon>Hexapoda</taxon>
        <taxon>Insecta</taxon>
        <taxon>Pterygota</taxon>
        <taxon>Neoptera</taxon>
        <taxon>Endopterygota</taxon>
        <taxon>Diptera</taxon>
        <taxon>Brachycera</taxon>
        <taxon>Muscomorpha</taxon>
        <taxon>Muscoidea</taxon>
        <taxon>Muscidae</taxon>
        <taxon>Stomoxys</taxon>
    </lineage>
</organism>
<dbReference type="Pfam" id="PF00046">
    <property type="entry name" value="Homeodomain"/>
    <property type="match status" value="1"/>
</dbReference>
<dbReference type="GO" id="GO:0005634">
    <property type="term" value="C:nucleus"/>
    <property type="evidence" value="ECO:0007669"/>
    <property type="project" value="UniProtKB-SubCell"/>
</dbReference>
<dbReference type="PANTHER" id="PTHR24340">
    <property type="entry name" value="HOMEOBOX PROTEIN NKX"/>
    <property type="match status" value="1"/>
</dbReference>
<accession>A0A1I8PJ55</accession>
<dbReference type="Proteomes" id="UP000095300">
    <property type="component" value="Unassembled WGS sequence"/>
</dbReference>
<evidence type="ECO:0000259" key="9">
    <source>
        <dbReference type="PROSITE" id="PS50071"/>
    </source>
</evidence>
<evidence type="ECO:0000256" key="8">
    <source>
        <dbReference type="SAM" id="MobiDB-lite"/>
    </source>
</evidence>
<dbReference type="GO" id="GO:0000978">
    <property type="term" value="F:RNA polymerase II cis-regulatory region sequence-specific DNA binding"/>
    <property type="evidence" value="ECO:0007669"/>
    <property type="project" value="TreeGrafter"/>
</dbReference>
<dbReference type="InterPro" id="IPR017970">
    <property type="entry name" value="Homeobox_CS"/>
</dbReference>
<keyword evidence="5 6" id="KW-0539">Nucleus</keyword>
<evidence type="ECO:0000256" key="4">
    <source>
        <dbReference type="ARBA" id="ARBA00023155"/>
    </source>
</evidence>
<evidence type="ECO:0000256" key="6">
    <source>
        <dbReference type="PROSITE-ProRule" id="PRU00108"/>
    </source>
</evidence>
<feature type="region of interest" description="Disordered" evidence="8">
    <location>
        <begin position="230"/>
        <end position="271"/>
    </location>
</feature>
<evidence type="ECO:0000256" key="7">
    <source>
        <dbReference type="RuleBase" id="RU000682"/>
    </source>
</evidence>
<dbReference type="CDD" id="cd00086">
    <property type="entry name" value="homeodomain"/>
    <property type="match status" value="1"/>
</dbReference>
<dbReference type="GO" id="GO:0000981">
    <property type="term" value="F:DNA-binding transcription factor activity, RNA polymerase II-specific"/>
    <property type="evidence" value="ECO:0007669"/>
    <property type="project" value="InterPro"/>
</dbReference>
<protein>
    <recommendedName>
        <fullName evidence="9">Homeobox domain-containing protein</fullName>
    </recommendedName>
</protein>
<evidence type="ECO:0000313" key="11">
    <source>
        <dbReference type="Proteomes" id="UP000095300"/>
    </source>
</evidence>
<dbReference type="VEuPathDB" id="VectorBase:SCAU008589"/>
<dbReference type="GO" id="GO:0035050">
    <property type="term" value="P:embryonic heart tube development"/>
    <property type="evidence" value="ECO:0007669"/>
    <property type="project" value="UniProtKB-ARBA"/>
</dbReference>
<dbReference type="KEGG" id="scac:106083503"/>
<dbReference type="EnsemblMetazoa" id="SCAU008589-RA">
    <property type="protein sequence ID" value="SCAU008589-PA"/>
    <property type="gene ID" value="SCAU008589"/>
</dbReference>
<dbReference type="PROSITE" id="PS50071">
    <property type="entry name" value="HOMEOBOX_2"/>
    <property type="match status" value="1"/>
</dbReference>
<feature type="compositionally biased region" description="Polar residues" evidence="8">
    <location>
        <begin position="241"/>
        <end position="271"/>
    </location>
</feature>
<dbReference type="FunFam" id="1.10.10.60:FF:000532">
    <property type="entry name" value="C. Elegans Homeobox"/>
    <property type="match status" value="1"/>
</dbReference>
<dbReference type="InterPro" id="IPR050394">
    <property type="entry name" value="Homeobox_NK-like"/>
</dbReference>